<feature type="transmembrane region" description="Helical" evidence="10">
    <location>
        <begin position="533"/>
        <end position="553"/>
    </location>
</feature>
<evidence type="ECO:0000256" key="6">
    <source>
        <dbReference type="ARBA" id="ARBA00023136"/>
    </source>
</evidence>
<comment type="subcellular location">
    <subcellularLocation>
        <location evidence="1">Endomembrane system</location>
        <topology evidence="1">Multi-pass membrane protein</topology>
    </subcellularLocation>
</comment>
<dbReference type="GO" id="GO:0016020">
    <property type="term" value="C:membrane"/>
    <property type="evidence" value="ECO:0007669"/>
    <property type="project" value="InterPro"/>
</dbReference>
<feature type="binding site" evidence="8">
    <location>
        <position position="141"/>
    </location>
    <ligand>
        <name>UDP-alpha-D-glucose</name>
        <dbReference type="ChEBI" id="CHEBI:58885"/>
    </ligand>
</feature>
<keyword evidence="3" id="KW-0808">Transferase</keyword>
<dbReference type="GO" id="GO:0016760">
    <property type="term" value="F:cellulose synthase (UDP-forming) activity"/>
    <property type="evidence" value="ECO:0007669"/>
    <property type="project" value="InterPro"/>
</dbReference>
<dbReference type="Proteomes" id="UP001234989">
    <property type="component" value="Chromosome 7"/>
</dbReference>
<feature type="transmembrane region" description="Helical" evidence="10">
    <location>
        <begin position="51"/>
        <end position="72"/>
    </location>
</feature>
<evidence type="ECO:0000256" key="9">
    <source>
        <dbReference type="PIRSR" id="PIRSR605150-3"/>
    </source>
</evidence>
<feature type="transmembrane region" description="Helical" evidence="10">
    <location>
        <begin position="573"/>
        <end position="593"/>
    </location>
</feature>
<keyword evidence="12" id="KW-1185">Reference proteome</keyword>
<dbReference type="Pfam" id="PF03552">
    <property type="entry name" value="Cellulose_synt"/>
    <property type="match status" value="2"/>
</dbReference>
<protein>
    <recommendedName>
        <fullName evidence="13">Cellulose synthase</fullName>
    </recommendedName>
</protein>
<feature type="binding site" evidence="8">
    <location>
        <position position="112"/>
    </location>
    <ligand>
        <name>UDP-alpha-D-glucose</name>
        <dbReference type="ChEBI" id="CHEBI:58885"/>
    </ligand>
</feature>
<feature type="transmembrane region" description="Helical" evidence="10">
    <location>
        <begin position="699"/>
        <end position="720"/>
    </location>
</feature>
<dbReference type="PANTHER" id="PTHR13301">
    <property type="entry name" value="X-BOX TRANSCRIPTION FACTOR-RELATED"/>
    <property type="match status" value="1"/>
</dbReference>
<dbReference type="GO" id="GO:0012505">
    <property type="term" value="C:endomembrane system"/>
    <property type="evidence" value="ECO:0007669"/>
    <property type="project" value="UniProtKB-SubCell"/>
</dbReference>
<proteinExistence type="predicted"/>
<accession>A0AAF0ZET6</accession>
<feature type="transmembrane region" description="Helical" evidence="10">
    <location>
        <begin position="20"/>
        <end position="39"/>
    </location>
</feature>
<evidence type="ECO:0000256" key="10">
    <source>
        <dbReference type="SAM" id="Phobius"/>
    </source>
</evidence>
<evidence type="ECO:0000256" key="8">
    <source>
        <dbReference type="PIRSR" id="PIRSR605150-2"/>
    </source>
</evidence>
<evidence type="ECO:0000313" key="11">
    <source>
        <dbReference type="EMBL" id="WMV38626.1"/>
    </source>
</evidence>
<dbReference type="GO" id="GO:0071555">
    <property type="term" value="P:cell wall organization"/>
    <property type="evidence" value="ECO:0007669"/>
    <property type="project" value="UniProtKB-KW"/>
</dbReference>
<feature type="binding site" evidence="9">
    <location>
        <position position="272"/>
    </location>
    <ligand>
        <name>Mn(2+)</name>
        <dbReference type="ChEBI" id="CHEBI:29035"/>
    </ligand>
</feature>
<feature type="transmembrane region" description="Helical" evidence="10">
    <location>
        <begin position="661"/>
        <end position="687"/>
    </location>
</feature>
<evidence type="ECO:0000256" key="1">
    <source>
        <dbReference type="ARBA" id="ARBA00004127"/>
    </source>
</evidence>
<evidence type="ECO:0000256" key="5">
    <source>
        <dbReference type="ARBA" id="ARBA00022989"/>
    </source>
</evidence>
<reference evidence="11" key="1">
    <citation type="submission" date="2023-08" db="EMBL/GenBank/DDBJ databases">
        <title>A de novo genome assembly of Solanum verrucosum Schlechtendal, a Mexican diploid species geographically isolated from the other diploid A-genome species in potato relatives.</title>
        <authorList>
            <person name="Hosaka K."/>
        </authorList>
    </citation>
    <scope>NUCLEOTIDE SEQUENCE</scope>
    <source>
        <tissue evidence="11">Young leaves</tissue>
    </source>
</reference>
<evidence type="ECO:0000313" key="12">
    <source>
        <dbReference type="Proteomes" id="UP001234989"/>
    </source>
</evidence>
<keyword evidence="6 10" id="KW-0472">Membrane</keyword>
<evidence type="ECO:0000256" key="2">
    <source>
        <dbReference type="ARBA" id="ARBA00022676"/>
    </source>
</evidence>
<evidence type="ECO:0000256" key="7">
    <source>
        <dbReference type="ARBA" id="ARBA00023316"/>
    </source>
</evidence>
<dbReference type="SUPFAM" id="SSF53448">
    <property type="entry name" value="Nucleotide-diphospho-sugar transferases"/>
    <property type="match status" value="1"/>
</dbReference>
<dbReference type="GO" id="GO:0030244">
    <property type="term" value="P:cellulose biosynthetic process"/>
    <property type="evidence" value="ECO:0007669"/>
    <property type="project" value="InterPro"/>
</dbReference>
<feature type="binding site" evidence="9">
    <location>
        <position position="296"/>
    </location>
    <ligand>
        <name>Mn(2+)</name>
        <dbReference type="ChEBI" id="CHEBI:29035"/>
    </ligand>
</feature>
<dbReference type="EMBL" id="CP133618">
    <property type="protein sequence ID" value="WMV38626.1"/>
    <property type="molecule type" value="Genomic_DNA"/>
</dbReference>
<dbReference type="Gene3D" id="3.90.550.10">
    <property type="entry name" value="Spore Coat Polysaccharide Biosynthesis Protein SpsA, Chain A"/>
    <property type="match status" value="2"/>
</dbReference>
<feature type="transmembrane region" description="Helical" evidence="10">
    <location>
        <begin position="605"/>
        <end position="625"/>
    </location>
</feature>
<keyword evidence="5 10" id="KW-1133">Transmembrane helix</keyword>
<dbReference type="InterPro" id="IPR005150">
    <property type="entry name" value="Cellulose_synth"/>
</dbReference>
<organism evidence="11 12">
    <name type="scientific">Solanum verrucosum</name>
    <dbReference type="NCBI Taxonomy" id="315347"/>
    <lineage>
        <taxon>Eukaryota</taxon>
        <taxon>Viridiplantae</taxon>
        <taxon>Streptophyta</taxon>
        <taxon>Embryophyta</taxon>
        <taxon>Tracheophyta</taxon>
        <taxon>Spermatophyta</taxon>
        <taxon>Magnoliopsida</taxon>
        <taxon>eudicotyledons</taxon>
        <taxon>Gunneridae</taxon>
        <taxon>Pentapetalae</taxon>
        <taxon>asterids</taxon>
        <taxon>lamiids</taxon>
        <taxon>Solanales</taxon>
        <taxon>Solanaceae</taxon>
        <taxon>Solanoideae</taxon>
        <taxon>Solaneae</taxon>
        <taxon>Solanum</taxon>
    </lineage>
</organism>
<evidence type="ECO:0008006" key="13">
    <source>
        <dbReference type="Google" id="ProtNLM"/>
    </source>
</evidence>
<gene>
    <name evidence="11" type="ORF">MTR67_032011</name>
</gene>
<feature type="binding site" evidence="8">
    <location>
        <position position="111"/>
    </location>
    <ligand>
        <name>UDP-alpha-D-glucose</name>
        <dbReference type="ChEBI" id="CHEBI:58885"/>
    </ligand>
</feature>
<name>A0AAF0ZET6_SOLVR</name>
<dbReference type="AlphaFoldDB" id="A0AAF0ZET6"/>
<evidence type="ECO:0000256" key="3">
    <source>
        <dbReference type="ARBA" id="ARBA00022679"/>
    </source>
</evidence>
<evidence type="ECO:0000256" key="4">
    <source>
        <dbReference type="ARBA" id="ARBA00022692"/>
    </source>
</evidence>
<keyword evidence="2" id="KW-0328">Glycosyltransferase</keyword>
<keyword evidence="4 10" id="KW-0812">Transmembrane</keyword>
<dbReference type="InterPro" id="IPR029044">
    <property type="entry name" value="Nucleotide-diphossugar_trans"/>
</dbReference>
<keyword evidence="7" id="KW-0961">Cell wall biogenesis/degradation</keyword>
<sequence>MKKTMELNKSTVPQPITTIYRLHMFIHSIIMVALIYYRVSNLFKFENILSFQALAWVLITFGEFSFILKWFFGQGTRWRPVERDVFPENITCKDSDLPPIDVMVFTANPKKEPIVDVMNTVISAMALDYPTDKLAVYLADDGGCPLSLYAMEEACVFAKLWLPFCRKYGIKTRCPKAFFSPLGDDDRVLKNDDFDAEMKEIKLKYEVFQQNVERAGESGKINGNVVPDRASFIKVINDRKTESEKSADDLTKMPLLVYVSRERRFNRLHHFKGGSANALLRVSGIMSNAPYILVLDCDFFCHDPISARKAMCFHLDPKLSSDLAYVQFPQVFYNVSKSDIYDVKIRQAYKTIWHGMDGIQGPVLSGTGYFLKRKALYTSPGVKEEYLSSPEKHFGRSKKFLASLEEKNGYVKAEKVISEDIVEEAKTLATCAYEDGTHWGQEASHIYLFIIGYSYDCHLESTFTGYLLHCKGWRSTYLYPDRPSFLGCAPVDMQGFSSQLIKWVAALTQAGLSHLNPITYGLRSRMKTLQCMCYAYLIYFTLYSWGMVLYASIPSIGLLFGFQVYPEVHDPWFAVYVIAFISTILENMSESIPEGGSFKSWWMEYRALMMMGVSAIWLGGLKAILDKIIGTEGEKLYLSDKAIDKEKLKKYEKGKFDFQGIGILAVPLIAFSLLNLVGFIVGANHVFITMNYAGVLGQLLVSSFFVFVVVTVVIDVVSFLKVS</sequence>